<dbReference type="Gene3D" id="2.60.40.10">
    <property type="entry name" value="Immunoglobulins"/>
    <property type="match status" value="1"/>
</dbReference>
<feature type="domain" description="Fibronectin type-III" evidence="1">
    <location>
        <begin position="31"/>
        <end position="133"/>
    </location>
</feature>
<dbReference type="Pfam" id="PF00041">
    <property type="entry name" value="fn3"/>
    <property type="match status" value="1"/>
</dbReference>
<dbReference type="AlphaFoldDB" id="A0A3B0XL21"/>
<reference evidence="2" key="1">
    <citation type="submission" date="2018-06" db="EMBL/GenBank/DDBJ databases">
        <authorList>
            <person name="Zhirakovskaya E."/>
        </authorList>
    </citation>
    <scope>NUCLEOTIDE SEQUENCE</scope>
</reference>
<dbReference type="InterPro" id="IPR013783">
    <property type="entry name" value="Ig-like_fold"/>
</dbReference>
<dbReference type="SUPFAM" id="SSF49265">
    <property type="entry name" value="Fibronectin type III"/>
    <property type="match status" value="1"/>
</dbReference>
<sequence>MEDVVVRNLIDIIKNLTGLFLLASILVACGGSSDRTNAGNNPGGGTGVASLSWTPPIENTDGSALTNLAGYKIYYGTTSGVYPDVITINNVGISAYVIENLSNGQTYYFVVSAFNSDGIESAYSTVGSKTTST</sequence>
<dbReference type="CDD" id="cd00063">
    <property type="entry name" value="FN3"/>
    <property type="match status" value="1"/>
</dbReference>
<dbReference type="PROSITE" id="PS50853">
    <property type="entry name" value="FN3"/>
    <property type="match status" value="1"/>
</dbReference>
<organism evidence="2">
    <name type="scientific">hydrothermal vent metagenome</name>
    <dbReference type="NCBI Taxonomy" id="652676"/>
    <lineage>
        <taxon>unclassified sequences</taxon>
        <taxon>metagenomes</taxon>
        <taxon>ecological metagenomes</taxon>
    </lineage>
</organism>
<proteinExistence type="predicted"/>
<dbReference type="EMBL" id="UOFI01000117">
    <property type="protein sequence ID" value="VAW68261.1"/>
    <property type="molecule type" value="Genomic_DNA"/>
</dbReference>
<gene>
    <name evidence="2" type="ORF">MNBD_GAMMA09-1772</name>
</gene>
<name>A0A3B0XL21_9ZZZZ</name>
<dbReference type="InterPro" id="IPR003961">
    <property type="entry name" value="FN3_dom"/>
</dbReference>
<dbReference type="InterPro" id="IPR036116">
    <property type="entry name" value="FN3_sf"/>
</dbReference>
<evidence type="ECO:0000313" key="2">
    <source>
        <dbReference type="EMBL" id="VAW68261.1"/>
    </source>
</evidence>
<evidence type="ECO:0000259" key="1">
    <source>
        <dbReference type="PROSITE" id="PS50853"/>
    </source>
</evidence>
<dbReference type="PROSITE" id="PS51257">
    <property type="entry name" value="PROKAR_LIPOPROTEIN"/>
    <property type="match status" value="1"/>
</dbReference>
<accession>A0A3B0XL21</accession>
<protein>
    <recommendedName>
        <fullName evidence="1">Fibronectin type-III domain-containing protein</fullName>
    </recommendedName>
</protein>